<accession>A0A552FVX3</accession>
<dbReference type="AlphaFoldDB" id="A0A552FVX3"/>
<sequence>MRNPARERSRNLNREVWESPSVYGGEDVKDRDGIETTLKWEWIPADAPDSCDWFPWEVIGVKESEDDSRPVSCRIRFQNG</sequence>
<evidence type="ECO:0000313" key="1">
    <source>
        <dbReference type="EMBL" id="TRU50884.1"/>
    </source>
</evidence>
<dbReference type="EMBL" id="SFBE01000155">
    <property type="protein sequence ID" value="TRU50884.1"/>
    <property type="molecule type" value="Genomic_DNA"/>
</dbReference>
<gene>
    <name evidence="1" type="ORF">EWV57_09225</name>
</gene>
<dbReference type="Proteomes" id="UP000316958">
    <property type="component" value="Unassembled WGS sequence"/>
</dbReference>
<proteinExistence type="predicted"/>
<organism evidence="1 2">
    <name type="scientific">Microcystis aeruginosa Ma_QC_Ch_20071001_S25D</name>
    <dbReference type="NCBI Taxonomy" id="2486250"/>
    <lineage>
        <taxon>Bacteria</taxon>
        <taxon>Bacillati</taxon>
        <taxon>Cyanobacteriota</taxon>
        <taxon>Cyanophyceae</taxon>
        <taxon>Oscillatoriophycideae</taxon>
        <taxon>Chroococcales</taxon>
        <taxon>Microcystaceae</taxon>
        <taxon>Microcystis</taxon>
    </lineage>
</organism>
<name>A0A552FVX3_MICAE</name>
<protein>
    <submittedName>
        <fullName evidence="1">Uncharacterized protein</fullName>
    </submittedName>
</protein>
<reference evidence="1 2" key="1">
    <citation type="submission" date="2019-01" db="EMBL/GenBank/DDBJ databases">
        <title>Coherence of Microcystis species and biogeography revealed through population genomics.</title>
        <authorList>
            <person name="Perez-Carrascal O.M."/>
            <person name="Terrat Y."/>
            <person name="Giani A."/>
            <person name="Fortin N."/>
            <person name="Tromas N."/>
            <person name="Shapiro B.J."/>
        </authorList>
    </citation>
    <scope>NUCLEOTIDE SEQUENCE [LARGE SCALE GENOMIC DNA]</scope>
    <source>
        <strain evidence="1">Ma_QC_Ch_20071001_S25D</strain>
    </source>
</reference>
<comment type="caution">
    <text evidence="1">The sequence shown here is derived from an EMBL/GenBank/DDBJ whole genome shotgun (WGS) entry which is preliminary data.</text>
</comment>
<evidence type="ECO:0000313" key="2">
    <source>
        <dbReference type="Proteomes" id="UP000316958"/>
    </source>
</evidence>